<dbReference type="InterPro" id="IPR032675">
    <property type="entry name" value="LRR_dom_sf"/>
</dbReference>
<evidence type="ECO:0000259" key="2">
    <source>
        <dbReference type="Pfam" id="PF23247"/>
    </source>
</evidence>
<dbReference type="InterPro" id="IPR057135">
    <property type="entry name" value="At4g27190-like_LRR"/>
</dbReference>
<feature type="domain" description="Disease resistance protein At4g27190-like leucine-rich repeats" evidence="2">
    <location>
        <begin position="179"/>
        <end position="290"/>
    </location>
</feature>
<dbReference type="Gene3D" id="3.80.10.10">
    <property type="entry name" value="Ribonuclease Inhibitor"/>
    <property type="match status" value="1"/>
</dbReference>
<comment type="caution">
    <text evidence="3">The sequence shown here is derived from an EMBL/GenBank/DDBJ whole genome shotgun (WGS) entry which is preliminary data.</text>
</comment>
<keyword evidence="1" id="KW-0611">Plant defense</keyword>
<evidence type="ECO:0000256" key="1">
    <source>
        <dbReference type="ARBA" id="ARBA00022821"/>
    </source>
</evidence>
<name>A0AA39S9P2_ACESA</name>
<dbReference type="PANTHER" id="PTHR33463">
    <property type="entry name" value="NB-ARC DOMAIN-CONTAINING PROTEIN-RELATED"/>
    <property type="match status" value="1"/>
</dbReference>
<dbReference type="InterPro" id="IPR050905">
    <property type="entry name" value="Plant_NBS-LRR"/>
</dbReference>
<keyword evidence="4" id="KW-1185">Reference proteome</keyword>
<gene>
    <name evidence="3" type="ORF">LWI29_001447</name>
</gene>
<dbReference type="Pfam" id="PF23247">
    <property type="entry name" value="LRR_RPS2"/>
    <property type="match status" value="2"/>
</dbReference>
<reference evidence="3" key="1">
    <citation type="journal article" date="2022" name="Plant J.">
        <title>Strategies of tolerance reflected in two North American maple genomes.</title>
        <authorList>
            <person name="McEvoy S.L."/>
            <person name="Sezen U.U."/>
            <person name="Trouern-Trend A."/>
            <person name="McMahon S.M."/>
            <person name="Schaberg P.G."/>
            <person name="Yang J."/>
            <person name="Wegrzyn J.L."/>
            <person name="Swenson N.G."/>
        </authorList>
    </citation>
    <scope>NUCLEOTIDE SEQUENCE</scope>
    <source>
        <strain evidence="3">NS2018</strain>
    </source>
</reference>
<evidence type="ECO:0000313" key="4">
    <source>
        <dbReference type="Proteomes" id="UP001168877"/>
    </source>
</evidence>
<reference evidence="3" key="2">
    <citation type="submission" date="2023-06" db="EMBL/GenBank/DDBJ databases">
        <authorList>
            <person name="Swenson N.G."/>
            <person name="Wegrzyn J.L."/>
            <person name="Mcevoy S.L."/>
        </authorList>
    </citation>
    <scope>NUCLEOTIDE SEQUENCE</scope>
    <source>
        <strain evidence="3">NS2018</strain>
        <tissue evidence="3">Leaf</tissue>
    </source>
</reference>
<feature type="domain" description="Disease resistance protein At4g27190-like leucine-rich repeats" evidence="2">
    <location>
        <begin position="19"/>
        <end position="167"/>
    </location>
</feature>
<dbReference type="Proteomes" id="UP001168877">
    <property type="component" value="Unassembled WGS sequence"/>
</dbReference>
<sequence>MYLLNTSEQTPDDAVFHNLEQLSLFGNLKLVAICKGELPDKSWGRVKAIDVNACHSMSSIVTSHLLQRLRSLQRFQAGNCEKVVYAFDFDELVIVKEETYKLLPMLQTLELTMLTKMEQVWKGDSQLMDLCNLKRLKLDFCLELKKLFSPALQQTLLSLEHLEVICCYKLEEIFGKIQEAQATASPSLGKLRFILMKSCTQLNTLFVPSIVESLVQLRTLKVQSCTTKKEVIADEEGEGAAKKKRIVFPNLYEIHLEKLESLICFCPGMYTTLEFPVLEILRIDECPKMKMFGYGDQITPKLKMVIQGTKEHWFGSLNLTVQQLLKEEQQRKLVQISLLAGPEEEFSI</sequence>
<dbReference type="AlphaFoldDB" id="A0AA39S9P2"/>
<evidence type="ECO:0000313" key="3">
    <source>
        <dbReference type="EMBL" id="KAK0588471.1"/>
    </source>
</evidence>
<proteinExistence type="predicted"/>
<organism evidence="3 4">
    <name type="scientific">Acer saccharum</name>
    <name type="common">Sugar maple</name>
    <dbReference type="NCBI Taxonomy" id="4024"/>
    <lineage>
        <taxon>Eukaryota</taxon>
        <taxon>Viridiplantae</taxon>
        <taxon>Streptophyta</taxon>
        <taxon>Embryophyta</taxon>
        <taxon>Tracheophyta</taxon>
        <taxon>Spermatophyta</taxon>
        <taxon>Magnoliopsida</taxon>
        <taxon>eudicotyledons</taxon>
        <taxon>Gunneridae</taxon>
        <taxon>Pentapetalae</taxon>
        <taxon>rosids</taxon>
        <taxon>malvids</taxon>
        <taxon>Sapindales</taxon>
        <taxon>Sapindaceae</taxon>
        <taxon>Hippocastanoideae</taxon>
        <taxon>Acereae</taxon>
        <taxon>Acer</taxon>
    </lineage>
</organism>
<protein>
    <recommendedName>
        <fullName evidence="2">Disease resistance protein At4g27190-like leucine-rich repeats domain-containing protein</fullName>
    </recommendedName>
</protein>
<accession>A0AA39S9P2</accession>
<dbReference type="PANTHER" id="PTHR33463:SF203">
    <property type="entry name" value="AAA+ ATPASE DOMAIN-CONTAINING PROTEIN"/>
    <property type="match status" value="1"/>
</dbReference>
<dbReference type="EMBL" id="JAUESC010000381">
    <property type="protein sequence ID" value="KAK0588471.1"/>
    <property type="molecule type" value="Genomic_DNA"/>
</dbReference>
<dbReference type="SUPFAM" id="SSF52047">
    <property type="entry name" value="RNI-like"/>
    <property type="match status" value="1"/>
</dbReference>